<dbReference type="RefSeq" id="XP_060120735.1">
    <property type="nucleotide sequence ID" value="XM_060264752.1"/>
</dbReference>
<reference evidence="3" key="1">
    <citation type="submission" date="2023-03" db="EMBL/GenBank/DDBJ databases">
        <title>Mating type loci evolution in Malassezia.</title>
        <authorList>
            <person name="Coelho M.A."/>
        </authorList>
    </citation>
    <scope>NUCLEOTIDE SEQUENCE</scope>
    <source>
        <strain evidence="3">CBS 9431</strain>
    </source>
</reference>
<sequence length="199" mass="22028">MPRAFSTSVVFPCAFAQAATAVWFKYPNPFAEHVQSIDVLNRTICPHTGVLRTERIMTVEQSTPKWIKQILGIDGATYVREVITVDPHVPAVRMDSTNLSYSEYLLVKENIQYLPVDAEGAQHTRFDQAADIDCHGLTKDSDRGLGLLARAGRGVEDASYARFRENAGRGRSGFAHVLAMLYGSATEPPKEQYEPKVVG</sequence>
<dbReference type="PANTHER" id="PTHR11158">
    <property type="entry name" value="MSF1/PX19 RELATED"/>
    <property type="match status" value="1"/>
</dbReference>
<dbReference type="InterPro" id="IPR006797">
    <property type="entry name" value="PRELI/MSF1_dom"/>
</dbReference>
<feature type="signal peptide" evidence="1">
    <location>
        <begin position="1"/>
        <end position="21"/>
    </location>
</feature>
<name>A0AAF0F3Z4_9BASI</name>
<dbReference type="EMBL" id="CP119958">
    <property type="protein sequence ID" value="WFD37838.1"/>
    <property type="molecule type" value="Genomic_DNA"/>
</dbReference>
<evidence type="ECO:0000313" key="4">
    <source>
        <dbReference type="Proteomes" id="UP001217754"/>
    </source>
</evidence>
<evidence type="ECO:0000313" key="3">
    <source>
        <dbReference type="EMBL" id="WFD37838.1"/>
    </source>
</evidence>
<gene>
    <name evidence="3" type="ORF">MJAP1_000785</name>
</gene>
<dbReference type="PROSITE" id="PS50904">
    <property type="entry name" value="PRELI_MSF1"/>
    <property type="match status" value="1"/>
</dbReference>
<keyword evidence="1" id="KW-0732">Signal</keyword>
<evidence type="ECO:0000256" key="1">
    <source>
        <dbReference type="SAM" id="SignalP"/>
    </source>
</evidence>
<feature type="chain" id="PRO_5042276502" description="PRELI/MSF1 domain-containing protein" evidence="1">
    <location>
        <begin position="22"/>
        <end position="199"/>
    </location>
</feature>
<evidence type="ECO:0000259" key="2">
    <source>
        <dbReference type="PROSITE" id="PS50904"/>
    </source>
</evidence>
<dbReference type="GeneID" id="85224434"/>
<dbReference type="GO" id="GO:0005758">
    <property type="term" value="C:mitochondrial intermembrane space"/>
    <property type="evidence" value="ECO:0007669"/>
    <property type="project" value="InterPro"/>
</dbReference>
<accession>A0AAF0F3Z4</accession>
<dbReference type="AlphaFoldDB" id="A0AAF0F3Z4"/>
<keyword evidence="4" id="KW-1185">Reference proteome</keyword>
<feature type="domain" description="PRELI/MSF1" evidence="2">
    <location>
        <begin position="2"/>
        <end position="186"/>
    </location>
</feature>
<proteinExistence type="predicted"/>
<dbReference type="Proteomes" id="UP001217754">
    <property type="component" value="Chromosome 1"/>
</dbReference>
<organism evidence="3 4">
    <name type="scientific">Malassezia japonica</name>
    <dbReference type="NCBI Taxonomy" id="223818"/>
    <lineage>
        <taxon>Eukaryota</taxon>
        <taxon>Fungi</taxon>
        <taxon>Dikarya</taxon>
        <taxon>Basidiomycota</taxon>
        <taxon>Ustilaginomycotina</taxon>
        <taxon>Malasseziomycetes</taxon>
        <taxon>Malasseziales</taxon>
        <taxon>Malasseziaceae</taxon>
        <taxon>Malassezia</taxon>
    </lineage>
</organism>
<protein>
    <recommendedName>
        <fullName evidence="2">PRELI/MSF1 domain-containing protein</fullName>
    </recommendedName>
</protein>
<dbReference type="InterPro" id="IPR037365">
    <property type="entry name" value="Slowmo/Ups"/>
</dbReference>
<dbReference type="Pfam" id="PF04707">
    <property type="entry name" value="PRELI"/>
    <property type="match status" value="1"/>
</dbReference>